<dbReference type="AlphaFoldDB" id="A0A921SNI5"/>
<reference evidence="3" key="2">
    <citation type="submission" date="2021-09" db="EMBL/GenBank/DDBJ databases">
        <authorList>
            <person name="Gilroy R."/>
        </authorList>
    </citation>
    <scope>NUCLEOTIDE SEQUENCE</scope>
    <source>
        <strain evidence="3">ChiGjej5B5-7349</strain>
    </source>
</reference>
<evidence type="ECO:0000313" key="3">
    <source>
        <dbReference type="EMBL" id="HJG79977.1"/>
    </source>
</evidence>
<comment type="caution">
    <text evidence="3">The sequence shown here is derived from an EMBL/GenBank/DDBJ whole genome shotgun (WGS) entry which is preliminary data.</text>
</comment>
<organism evidence="3 4">
    <name type="scientific">Brevibacterium senegalense</name>
    <dbReference type="NCBI Taxonomy" id="1033736"/>
    <lineage>
        <taxon>Bacteria</taxon>
        <taxon>Bacillati</taxon>
        <taxon>Actinomycetota</taxon>
        <taxon>Actinomycetes</taxon>
        <taxon>Micrococcales</taxon>
        <taxon>Brevibacteriaceae</taxon>
        <taxon>Brevibacterium</taxon>
    </lineage>
</organism>
<accession>A0A921SNI5</accession>
<feature type="domain" description="CT398-like coiled coil hairpin" evidence="2">
    <location>
        <begin position="24"/>
        <end position="185"/>
    </location>
</feature>
<sequence>MAETTLTGEQTQALRDWIEESGRVRALQHEAKQTERLERLRALAQEHGEAKAALEQHTQTHQEHATAARAAETRADDLRARVTRTETKLNDGTGLTSRDLLSLQDEIAGLQSTIEEVELEEMEELEAADAAQTEVEAARTRADEIAQQGRDLQQERAGEGERIAGELTAHQAERDALLERIPTALHPRLRAEGDYPAAALVTTGACGACGNQLSGMSADTYRNLEAGGLLDCDDCGALLLKTV</sequence>
<dbReference type="InterPro" id="IPR056003">
    <property type="entry name" value="CT398_CC_hairpin"/>
</dbReference>
<reference evidence="3" key="1">
    <citation type="journal article" date="2021" name="PeerJ">
        <title>Extensive microbial diversity within the chicken gut microbiome revealed by metagenomics and culture.</title>
        <authorList>
            <person name="Gilroy R."/>
            <person name="Ravi A."/>
            <person name="Getino M."/>
            <person name="Pursley I."/>
            <person name="Horton D.L."/>
            <person name="Alikhan N.F."/>
            <person name="Baker D."/>
            <person name="Gharbi K."/>
            <person name="Hall N."/>
            <person name="Watson M."/>
            <person name="Adriaenssens E.M."/>
            <person name="Foster-Nyarko E."/>
            <person name="Jarju S."/>
            <person name="Secka A."/>
            <person name="Antonio M."/>
            <person name="Oren A."/>
            <person name="Chaudhuri R.R."/>
            <person name="La Ragione R."/>
            <person name="Hildebrand F."/>
            <person name="Pallen M.J."/>
        </authorList>
    </citation>
    <scope>NUCLEOTIDE SEQUENCE</scope>
    <source>
        <strain evidence="3">ChiGjej5B5-7349</strain>
    </source>
</reference>
<dbReference type="Proteomes" id="UP000784435">
    <property type="component" value="Unassembled WGS sequence"/>
</dbReference>
<gene>
    <name evidence="3" type="ORF">K8V08_06165</name>
</gene>
<feature type="coiled-coil region" evidence="1">
    <location>
        <begin position="37"/>
        <end position="155"/>
    </location>
</feature>
<dbReference type="Pfam" id="PF24481">
    <property type="entry name" value="CT398_CC"/>
    <property type="match status" value="1"/>
</dbReference>
<dbReference type="Gene3D" id="1.10.287.1490">
    <property type="match status" value="1"/>
</dbReference>
<evidence type="ECO:0000259" key="2">
    <source>
        <dbReference type="Pfam" id="PF24481"/>
    </source>
</evidence>
<proteinExistence type="predicted"/>
<keyword evidence="1" id="KW-0175">Coiled coil</keyword>
<dbReference type="EMBL" id="DYUK01000133">
    <property type="protein sequence ID" value="HJG79977.1"/>
    <property type="molecule type" value="Genomic_DNA"/>
</dbReference>
<protein>
    <recommendedName>
        <fullName evidence="2">CT398-like coiled coil hairpin domain-containing protein</fullName>
    </recommendedName>
</protein>
<evidence type="ECO:0000313" key="4">
    <source>
        <dbReference type="Proteomes" id="UP000784435"/>
    </source>
</evidence>
<evidence type="ECO:0000256" key="1">
    <source>
        <dbReference type="SAM" id="Coils"/>
    </source>
</evidence>
<name>A0A921SNI5_9MICO</name>